<name>A0A0A9C5I7_ARUDO</name>
<evidence type="ECO:0000313" key="1">
    <source>
        <dbReference type="EMBL" id="JAD68640.1"/>
    </source>
</evidence>
<organism evidence="1">
    <name type="scientific">Arundo donax</name>
    <name type="common">Giant reed</name>
    <name type="synonym">Donax arundinaceus</name>
    <dbReference type="NCBI Taxonomy" id="35708"/>
    <lineage>
        <taxon>Eukaryota</taxon>
        <taxon>Viridiplantae</taxon>
        <taxon>Streptophyta</taxon>
        <taxon>Embryophyta</taxon>
        <taxon>Tracheophyta</taxon>
        <taxon>Spermatophyta</taxon>
        <taxon>Magnoliopsida</taxon>
        <taxon>Liliopsida</taxon>
        <taxon>Poales</taxon>
        <taxon>Poaceae</taxon>
        <taxon>PACMAD clade</taxon>
        <taxon>Arundinoideae</taxon>
        <taxon>Arundineae</taxon>
        <taxon>Arundo</taxon>
    </lineage>
</organism>
<proteinExistence type="predicted"/>
<accession>A0A0A9C5I7</accession>
<dbReference type="EMBL" id="GBRH01229255">
    <property type="protein sequence ID" value="JAD68640.1"/>
    <property type="molecule type" value="Transcribed_RNA"/>
</dbReference>
<reference evidence="1" key="2">
    <citation type="journal article" date="2015" name="Data Brief">
        <title>Shoot transcriptome of the giant reed, Arundo donax.</title>
        <authorList>
            <person name="Barrero R.A."/>
            <person name="Guerrero F.D."/>
            <person name="Moolhuijzen P."/>
            <person name="Goolsby J.A."/>
            <person name="Tidwell J."/>
            <person name="Bellgard S.E."/>
            <person name="Bellgard M.I."/>
        </authorList>
    </citation>
    <scope>NUCLEOTIDE SEQUENCE</scope>
    <source>
        <tissue evidence="1">Shoot tissue taken approximately 20 cm above the soil surface</tissue>
    </source>
</reference>
<dbReference type="AlphaFoldDB" id="A0A0A9C5I7"/>
<dbReference type="PROSITE" id="PS51257">
    <property type="entry name" value="PROKAR_LIPOPROTEIN"/>
    <property type="match status" value="1"/>
</dbReference>
<sequence>MLSGNPKYLHGKFFASHGNGSMISCRFMPSHRIG</sequence>
<reference evidence="1" key="1">
    <citation type="submission" date="2014-09" db="EMBL/GenBank/DDBJ databases">
        <authorList>
            <person name="Magalhaes I.L.F."/>
            <person name="Oliveira U."/>
            <person name="Santos F.R."/>
            <person name="Vidigal T.H.D.A."/>
            <person name="Brescovit A.D."/>
            <person name="Santos A.J."/>
        </authorList>
    </citation>
    <scope>NUCLEOTIDE SEQUENCE</scope>
    <source>
        <tissue evidence="1">Shoot tissue taken approximately 20 cm above the soil surface</tissue>
    </source>
</reference>
<protein>
    <submittedName>
        <fullName evidence="1">Uncharacterized protein</fullName>
    </submittedName>
</protein>